<protein>
    <submittedName>
        <fullName evidence="1">Uncharacterized protein</fullName>
    </submittedName>
</protein>
<reference evidence="1" key="1">
    <citation type="submission" date="2014-11" db="EMBL/GenBank/DDBJ databases">
        <authorList>
            <person name="Amaro Gonzalez C."/>
        </authorList>
    </citation>
    <scope>NUCLEOTIDE SEQUENCE</scope>
</reference>
<evidence type="ECO:0000313" key="1">
    <source>
        <dbReference type="EMBL" id="JAH06218.1"/>
    </source>
</evidence>
<reference evidence="1" key="2">
    <citation type="journal article" date="2015" name="Fish Shellfish Immunol.">
        <title>Early steps in the European eel (Anguilla anguilla)-Vibrio vulnificus interaction in the gills: Role of the RtxA13 toxin.</title>
        <authorList>
            <person name="Callol A."/>
            <person name="Pajuelo D."/>
            <person name="Ebbesson L."/>
            <person name="Teles M."/>
            <person name="MacKenzie S."/>
            <person name="Amaro C."/>
        </authorList>
    </citation>
    <scope>NUCLEOTIDE SEQUENCE</scope>
</reference>
<organism evidence="1">
    <name type="scientific">Anguilla anguilla</name>
    <name type="common">European freshwater eel</name>
    <name type="synonym">Muraena anguilla</name>
    <dbReference type="NCBI Taxonomy" id="7936"/>
    <lineage>
        <taxon>Eukaryota</taxon>
        <taxon>Metazoa</taxon>
        <taxon>Chordata</taxon>
        <taxon>Craniata</taxon>
        <taxon>Vertebrata</taxon>
        <taxon>Euteleostomi</taxon>
        <taxon>Actinopterygii</taxon>
        <taxon>Neopterygii</taxon>
        <taxon>Teleostei</taxon>
        <taxon>Anguilliformes</taxon>
        <taxon>Anguillidae</taxon>
        <taxon>Anguilla</taxon>
    </lineage>
</organism>
<name>A0A0E9PQT0_ANGAN</name>
<dbReference type="AlphaFoldDB" id="A0A0E9PQT0"/>
<proteinExistence type="predicted"/>
<sequence length="30" mass="3420">MDNTFPLSRTLKPDHCTKPLCSAEHSRGNY</sequence>
<accession>A0A0E9PQT0</accession>
<dbReference type="EMBL" id="GBXM01102359">
    <property type="protein sequence ID" value="JAH06218.1"/>
    <property type="molecule type" value="Transcribed_RNA"/>
</dbReference>